<evidence type="ECO:0000313" key="1">
    <source>
        <dbReference type="EMBL" id="KXT81908.1"/>
    </source>
</evidence>
<dbReference type="Proteomes" id="UP000070497">
    <property type="component" value="Unassembled WGS sequence"/>
</dbReference>
<organism evidence="1 2">
    <name type="scientific">Streptococcus oralis</name>
    <dbReference type="NCBI Taxonomy" id="1303"/>
    <lineage>
        <taxon>Bacteria</taxon>
        <taxon>Bacillati</taxon>
        <taxon>Bacillota</taxon>
        <taxon>Bacilli</taxon>
        <taxon>Lactobacillales</taxon>
        <taxon>Streptococcaceae</taxon>
        <taxon>Streptococcus</taxon>
    </lineage>
</organism>
<dbReference type="AlphaFoldDB" id="A0A139P158"/>
<accession>A0A139P158</accession>
<reference evidence="1 2" key="1">
    <citation type="submission" date="2016-01" db="EMBL/GenBank/DDBJ databases">
        <title>Highly variable Streptococcus oralis are common among viridans streptococci isolated from primates.</title>
        <authorList>
            <person name="Denapaite D."/>
            <person name="Rieger M."/>
            <person name="Koendgen S."/>
            <person name="Brueckner R."/>
            <person name="Ochigava I."/>
            <person name="Kappeler P."/>
            <person name="Maetz-Rensing K."/>
            <person name="Leendertz F."/>
            <person name="Hakenbeck R."/>
        </authorList>
    </citation>
    <scope>NUCLEOTIDE SEQUENCE [LARGE SCALE GENOMIC DNA]</scope>
    <source>
        <strain evidence="1 2">DD14</strain>
    </source>
</reference>
<gene>
    <name evidence="1" type="ORF">SORDD14_01025</name>
</gene>
<comment type="caution">
    <text evidence="1">The sequence shown here is derived from an EMBL/GenBank/DDBJ whole genome shotgun (WGS) entry which is preliminary data.</text>
</comment>
<protein>
    <submittedName>
        <fullName evidence="1">Uncharacterized protein</fullName>
    </submittedName>
</protein>
<sequence>MLSTKNFSKNQVEWKGLIPQNINNAGKNYHFGSSFLKNLLS</sequence>
<name>A0A139P158_STROR</name>
<evidence type="ECO:0000313" key="2">
    <source>
        <dbReference type="Proteomes" id="UP000070497"/>
    </source>
</evidence>
<dbReference type="EMBL" id="LQRI01000152">
    <property type="protein sequence ID" value="KXT81908.1"/>
    <property type="molecule type" value="Genomic_DNA"/>
</dbReference>
<proteinExistence type="predicted"/>